<keyword evidence="3" id="KW-0238">DNA-binding</keyword>
<sequence>MNTGRAVFSQIMDYLPLPEFRKCVKRYGGNYKVQKFSCLNQFICMAFAQLTYRDSLRDTETCLRAMQPKLYHVGIRGKVARSTLADANEKRDWRIFADFAHVLIRTARSLYSEDDFGLQLEQAAYVLDSTTIDLCLALFPWAKFRKHKGAIKLHTLLDLRGNIPFFICIKGKLHDVNIFDKLVLEPGAFYIVDRAYTDFSRLYIFVENMAFFIIRAKSNLDYKLLSYRQVDKTTGLRCDQTIKLKGEKTSKQYPVPLRRISYYDTENKKRLVFLTNNFTLPALTIAQLYKCRWRVELFFKWIKQHLRIKSFFGTSENAVKTQIWITISVYVLVAILKKELKIDRKLSEILQILSITLFEKLSIIQILTDIKINVENDDGYNQLKLNIL</sequence>
<feature type="domain" description="DUF4372" evidence="6">
    <location>
        <begin position="4"/>
        <end position="76"/>
    </location>
</feature>
<dbReference type="Gene3D" id="3.90.350.10">
    <property type="entry name" value="Transposase Inhibitor Protein From Tn5, Chain A, domain 1"/>
    <property type="match status" value="1"/>
</dbReference>
<organism evidence="7 8">
    <name type="scientific">Candidatus Glassbacteria bacterium GWA2_58_10</name>
    <dbReference type="NCBI Taxonomy" id="1817865"/>
    <lineage>
        <taxon>Bacteria</taxon>
        <taxon>Candidatus Glassiibacteriota</taxon>
    </lineage>
</organism>
<dbReference type="SUPFAM" id="SSF53098">
    <property type="entry name" value="Ribonuclease H-like"/>
    <property type="match status" value="1"/>
</dbReference>
<accession>A0A1F5YF98</accession>
<dbReference type="InterPro" id="IPR012337">
    <property type="entry name" value="RNaseH-like_sf"/>
</dbReference>
<proteinExistence type="inferred from homology"/>
<dbReference type="Pfam" id="PF14294">
    <property type="entry name" value="DUF4372"/>
    <property type="match status" value="1"/>
</dbReference>
<dbReference type="GO" id="GO:0003677">
    <property type="term" value="F:DNA binding"/>
    <property type="evidence" value="ECO:0007669"/>
    <property type="project" value="UniProtKB-KW"/>
</dbReference>
<dbReference type="Proteomes" id="UP000176992">
    <property type="component" value="Unassembled WGS sequence"/>
</dbReference>
<dbReference type="InterPro" id="IPR047952">
    <property type="entry name" value="Transpos_IS4"/>
</dbReference>
<dbReference type="AlphaFoldDB" id="A0A1F5YF98"/>
<evidence type="ECO:0000256" key="1">
    <source>
        <dbReference type="ARBA" id="ARBA00010075"/>
    </source>
</evidence>
<comment type="similarity">
    <text evidence="1">Belongs to the transposase 11 family.</text>
</comment>
<keyword evidence="2" id="KW-0815">Transposition</keyword>
<evidence type="ECO:0000256" key="2">
    <source>
        <dbReference type="ARBA" id="ARBA00022578"/>
    </source>
</evidence>
<protein>
    <submittedName>
        <fullName evidence="7">Transposase</fullName>
    </submittedName>
</protein>
<dbReference type="EMBL" id="MFIV01000059">
    <property type="protein sequence ID" value="OGF98844.1"/>
    <property type="molecule type" value="Genomic_DNA"/>
</dbReference>
<dbReference type="Pfam" id="PF01609">
    <property type="entry name" value="DDE_Tnp_1"/>
    <property type="match status" value="1"/>
</dbReference>
<dbReference type="InterPro" id="IPR002559">
    <property type="entry name" value="Transposase_11"/>
</dbReference>
<gene>
    <name evidence="7" type="ORF">A2Z86_05995</name>
</gene>
<dbReference type="NCBIfam" id="NF033592">
    <property type="entry name" value="transpos_IS4_1"/>
    <property type="match status" value="1"/>
</dbReference>
<evidence type="ECO:0000313" key="8">
    <source>
        <dbReference type="Proteomes" id="UP000176992"/>
    </source>
</evidence>
<feature type="domain" description="Transposase IS4-like" evidence="5">
    <location>
        <begin position="125"/>
        <end position="332"/>
    </location>
</feature>
<dbReference type="GO" id="GO:0006313">
    <property type="term" value="P:DNA transposition"/>
    <property type="evidence" value="ECO:0007669"/>
    <property type="project" value="InterPro"/>
</dbReference>
<evidence type="ECO:0000256" key="3">
    <source>
        <dbReference type="ARBA" id="ARBA00023125"/>
    </source>
</evidence>
<dbReference type="GO" id="GO:0004803">
    <property type="term" value="F:transposase activity"/>
    <property type="evidence" value="ECO:0007669"/>
    <property type="project" value="InterPro"/>
</dbReference>
<reference evidence="7 8" key="1">
    <citation type="journal article" date="2016" name="Nat. Commun.">
        <title>Thousands of microbial genomes shed light on interconnected biogeochemical processes in an aquifer system.</title>
        <authorList>
            <person name="Anantharaman K."/>
            <person name="Brown C.T."/>
            <person name="Hug L.A."/>
            <person name="Sharon I."/>
            <person name="Castelle C.J."/>
            <person name="Probst A.J."/>
            <person name="Thomas B.C."/>
            <person name="Singh A."/>
            <person name="Wilkins M.J."/>
            <person name="Karaoz U."/>
            <person name="Brodie E.L."/>
            <person name="Williams K.H."/>
            <person name="Hubbard S.S."/>
            <person name="Banfield J.F."/>
        </authorList>
    </citation>
    <scope>NUCLEOTIDE SEQUENCE [LARGE SCALE GENOMIC DNA]</scope>
</reference>
<keyword evidence="4" id="KW-0233">DNA recombination</keyword>
<dbReference type="PANTHER" id="PTHR33258:SF1">
    <property type="entry name" value="TRANSPOSASE INSL FOR INSERTION SEQUENCE ELEMENT IS186A-RELATED"/>
    <property type="match status" value="1"/>
</dbReference>
<evidence type="ECO:0000313" key="7">
    <source>
        <dbReference type="EMBL" id="OGF98844.1"/>
    </source>
</evidence>
<name>A0A1F5YF98_9BACT</name>
<comment type="caution">
    <text evidence="7">The sequence shown here is derived from an EMBL/GenBank/DDBJ whole genome shotgun (WGS) entry which is preliminary data.</text>
</comment>
<dbReference type="PANTHER" id="PTHR33258">
    <property type="entry name" value="TRANSPOSASE INSL FOR INSERTION SEQUENCE ELEMENT IS186A-RELATED"/>
    <property type="match status" value="1"/>
</dbReference>
<dbReference type="InterPro" id="IPR025399">
    <property type="entry name" value="DUF4372"/>
</dbReference>
<evidence type="ECO:0000256" key="4">
    <source>
        <dbReference type="ARBA" id="ARBA00023172"/>
    </source>
</evidence>
<evidence type="ECO:0000259" key="5">
    <source>
        <dbReference type="Pfam" id="PF01609"/>
    </source>
</evidence>
<evidence type="ECO:0000259" key="6">
    <source>
        <dbReference type="Pfam" id="PF14294"/>
    </source>
</evidence>